<evidence type="ECO:0000313" key="9">
    <source>
        <dbReference type="Proteomes" id="UP000034424"/>
    </source>
</evidence>
<dbReference type="PROSITE" id="PS50531">
    <property type="entry name" value="HTH_IS21"/>
    <property type="match status" value="1"/>
</dbReference>
<evidence type="ECO:0000259" key="5">
    <source>
        <dbReference type="PROSITE" id="PS50531"/>
    </source>
</evidence>
<dbReference type="Pfam" id="PF22483">
    <property type="entry name" value="Mu-transpos_C_2"/>
    <property type="match status" value="1"/>
</dbReference>
<dbReference type="RefSeq" id="WP_048049369.1">
    <property type="nucleotide sequence ID" value="NZ_JJPL01000119.1"/>
</dbReference>
<dbReference type="InterPro" id="IPR012337">
    <property type="entry name" value="RNaseH-like_sf"/>
</dbReference>
<dbReference type="SUPFAM" id="SSF53098">
    <property type="entry name" value="Ribonuclease H-like"/>
    <property type="match status" value="1"/>
</dbReference>
<dbReference type="Gene3D" id="3.30.420.10">
    <property type="entry name" value="Ribonuclease H-like superfamily/Ribonuclease H"/>
    <property type="match status" value="1"/>
</dbReference>
<dbReference type="EMBL" id="JJPP01000013">
    <property type="protein sequence ID" value="KKG83648.1"/>
    <property type="molecule type" value="Genomic_DNA"/>
</dbReference>
<evidence type="ECO:0000256" key="1">
    <source>
        <dbReference type="ARBA" id="ARBA00009277"/>
    </source>
</evidence>
<comment type="caution">
    <text evidence="8">The sequence shown here is derived from an EMBL/GenBank/DDBJ whole genome shotgun (WGS) entry which is preliminary data.</text>
</comment>
<dbReference type="InterPro" id="IPR001584">
    <property type="entry name" value="Integrase_cat-core"/>
</dbReference>
<evidence type="ECO:0000313" key="7">
    <source>
        <dbReference type="EMBL" id="KKG61859.1"/>
    </source>
</evidence>
<reference evidence="9 10" key="1">
    <citation type="journal article" date="2015" name="ISME J.">
        <title>Genomic and phenotypic differentiation among Methanosarcina mazei populations from Columbia River sediment.</title>
        <authorList>
            <person name="Youngblut N.D."/>
            <person name="Wirth J.S."/>
            <person name="Henriksen J.R."/>
            <person name="Smith M."/>
            <person name="Simon H."/>
            <person name="Metcalf W.W."/>
            <person name="Whitaker R.J."/>
        </authorList>
    </citation>
    <scope>NUCLEOTIDE SEQUENCE [LARGE SCALE GENOMIC DNA]</scope>
    <source>
        <strain evidence="7 9">3.F.T.2.1</strain>
        <strain evidence="8 10">3.H.A.2.4</strain>
    </source>
</reference>
<protein>
    <submittedName>
        <fullName evidence="8">Integrase</fullName>
    </submittedName>
</protein>
<dbReference type="AlphaFoldDB" id="A0A0F8K726"/>
<dbReference type="NCBIfam" id="NF033546">
    <property type="entry name" value="transpos_IS21"/>
    <property type="match status" value="1"/>
</dbReference>
<gene>
    <name evidence="8" type="ORF">DU55_04135</name>
    <name evidence="7" type="ORF">DU67_04020</name>
</gene>
<dbReference type="PANTHER" id="PTHR35004">
    <property type="entry name" value="TRANSPOSASE RV3428C-RELATED"/>
    <property type="match status" value="1"/>
</dbReference>
<dbReference type="Gene3D" id="1.10.10.60">
    <property type="entry name" value="Homeodomain-like"/>
    <property type="match status" value="1"/>
</dbReference>
<name>A0A0F8K726_METMZ</name>
<keyword evidence="3" id="KW-0238">DNA-binding</keyword>
<dbReference type="GO" id="GO:0006310">
    <property type="term" value="P:DNA recombination"/>
    <property type="evidence" value="ECO:0007669"/>
    <property type="project" value="UniProtKB-KW"/>
</dbReference>
<dbReference type="EMBL" id="JJPL01000119">
    <property type="protein sequence ID" value="KKG61859.1"/>
    <property type="molecule type" value="Genomic_DNA"/>
</dbReference>
<evidence type="ECO:0000313" key="10">
    <source>
        <dbReference type="Proteomes" id="UP000034817"/>
    </source>
</evidence>
<evidence type="ECO:0000313" key="8">
    <source>
        <dbReference type="EMBL" id="KKG83648.1"/>
    </source>
</evidence>
<dbReference type="GO" id="GO:0032196">
    <property type="term" value="P:transposition"/>
    <property type="evidence" value="ECO:0007669"/>
    <property type="project" value="UniProtKB-KW"/>
</dbReference>
<evidence type="ECO:0000256" key="2">
    <source>
        <dbReference type="ARBA" id="ARBA00022578"/>
    </source>
</evidence>
<dbReference type="SUPFAM" id="SSF109709">
    <property type="entry name" value="KorB DNA-binding domain-like"/>
    <property type="match status" value="1"/>
</dbReference>
<evidence type="ECO:0000256" key="4">
    <source>
        <dbReference type="ARBA" id="ARBA00023172"/>
    </source>
</evidence>
<dbReference type="InterPro" id="IPR054353">
    <property type="entry name" value="IstA-like_C"/>
</dbReference>
<keyword evidence="4" id="KW-0233">DNA recombination</keyword>
<proteinExistence type="inferred from homology"/>
<dbReference type="Proteomes" id="UP000034817">
    <property type="component" value="Unassembled WGS sequence"/>
</dbReference>
<dbReference type="Proteomes" id="UP000034424">
    <property type="component" value="Unassembled WGS sequence"/>
</dbReference>
<feature type="domain" description="Integrase catalytic" evidence="6">
    <location>
        <begin position="112"/>
        <end position="287"/>
    </location>
</feature>
<dbReference type="Pfam" id="PF00665">
    <property type="entry name" value="rve"/>
    <property type="match status" value="1"/>
</dbReference>
<dbReference type="InterPro" id="IPR036397">
    <property type="entry name" value="RNaseH_sf"/>
</dbReference>
<dbReference type="GO" id="GO:0015074">
    <property type="term" value="P:DNA integration"/>
    <property type="evidence" value="ECO:0007669"/>
    <property type="project" value="InterPro"/>
</dbReference>
<organism evidence="8 10">
    <name type="scientific">Methanosarcina mazei</name>
    <name type="common">Methanosarcina frisia</name>
    <dbReference type="NCBI Taxonomy" id="2209"/>
    <lineage>
        <taxon>Archaea</taxon>
        <taxon>Methanobacteriati</taxon>
        <taxon>Methanobacteriota</taxon>
        <taxon>Stenosarchaea group</taxon>
        <taxon>Methanomicrobia</taxon>
        <taxon>Methanosarcinales</taxon>
        <taxon>Methanosarcinaceae</taxon>
        <taxon>Methanosarcina</taxon>
    </lineage>
</organism>
<dbReference type="InterPro" id="IPR017894">
    <property type="entry name" value="HTH_IS21_transposase_type"/>
</dbReference>
<keyword evidence="2" id="KW-0815">Transposition</keyword>
<sequence length="414" mass="48323">MLKEEDLFLIRDLSSQNLSISEIARQTGFDRKTVSKYLHLKTLPEPQKRSGRKSKLDPYKSYILEKLKERPYTAARLFREIKEIGFDGGMTIVKDFVREVRPEQGIPAVLRYETKPGVQAQVDWAETGTVEVDGKVKKLFCFNMILGYSRMRYVEFTLSIDTPTLIQCHLNAFEYFGGFTQEILYDNMKQVVIKRALKSSDSEWNSQFEDFFKCFGFIPRLCRPYRPQTKGKIENTVGYVKRDFFLGRQFTSLEGLNAQVHRWLERVNSAVHGTTYQIPLERFKEENLSPLGQVPPYKVVHKETRKVSRDCYISFIGNKYSVPYRFAGRTAELQIFEGKLEIYVDYEKICEHEILPGNCRVSRKKEHFQGLLSEILKENSKCRKDSQIPLKFSGPEVEKRSLDVYETFSEGDFE</sequence>
<dbReference type="GO" id="GO:0003677">
    <property type="term" value="F:DNA binding"/>
    <property type="evidence" value="ECO:0007669"/>
    <property type="project" value="UniProtKB-KW"/>
</dbReference>
<accession>A0A0F8K726</accession>
<feature type="domain" description="HTH IS21-type" evidence="5">
    <location>
        <begin position="5"/>
        <end position="67"/>
    </location>
</feature>
<dbReference type="PANTHER" id="PTHR35004:SF6">
    <property type="entry name" value="TRANSPOSASE"/>
    <property type="match status" value="1"/>
</dbReference>
<comment type="similarity">
    <text evidence="1">Belongs to the transposase IS21/IS408/IS1162 family.</text>
</comment>
<evidence type="ECO:0000256" key="3">
    <source>
        <dbReference type="ARBA" id="ARBA00023125"/>
    </source>
</evidence>
<dbReference type="PROSITE" id="PS50994">
    <property type="entry name" value="INTEGRASE"/>
    <property type="match status" value="1"/>
</dbReference>
<evidence type="ECO:0000259" key="6">
    <source>
        <dbReference type="PROSITE" id="PS50994"/>
    </source>
</evidence>
<dbReference type="PATRIC" id="fig|2209.70.peg.864"/>